<dbReference type="EMBL" id="JAGMUX010000019">
    <property type="protein sequence ID" value="KAH7232342.1"/>
    <property type="molecule type" value="Genomic_DNA"/>
</dbReference>
<dbReference type="OrthoDB" id="5105790at2759"/>
<dbReference type="GeneID" id="70230154"/>
<keyword evidence="1" id="KW-0175">Coiled coil</keyword>
<feature type="coiled-coil region" evidence="1">
    <location>
        <begin position="19"/>
        <end position="81"/>
    </location>
</feature>
<evidence type="ECO:0000256" key="1">
    <source>
        <dbReference type="SAM" id="Coils"/>
    </source>
</evidence>
<proteinExistence type="predicted"/>
<organism evidence="3 4">
    <name type="scientific">Fusarium redolens</name>
    <dbReference type="NCBI Taxonomy" id="48865"/>
    <lineage>
        <taxon>Eukaryota</taxon>
        <taxon>Fungi</taxon>
        <taxon>Dikarya</taxon>
        <taxon>Ascomycota</taxon>
        <taxon>Pezizomycotina</taxon>
        <taxon>Sordariomycetes</taxon>
        <taxon>Hypocreomycetidae</taxon>
        <taxon>Hypocreales</taxon>
        <taxon>Nectriaceae</taxon>
        <taxon>Fusarium</taxon>
        <taxon>Fusarium redolens species complex</taxon>
    </lineage>
</organism>
<evidence type="ECO:0000313" key="4">
    <source>
        <dbReference type="Proteomes" id="UP000720189"/>
    </source>
</evidence>
<gene>
    <name evidence="3" type="ORF">BKA55DRAFT_695761</name>
</gene>
<comment type="caution">
    <text evidence="3">The sequence shown here is derived from an EMBL/GenBank/DDBJ whole genome shotgun (WGS) entry which is preliminary data.</text>
</comment>
<feature type="compositionally biased region" description="Basic and acidic residues" evidence="2">
    <location>
        <begin position="115"/>
        <end position="124"/>
    </location>
</feature>
<accession>A0A9P9G6Z5</accession>
<name>A0A9P9G6Z5_FUSRE</name>
<keyword evidence="4" id="KW-1185">Reference proteome</keyword>
<protein>
    <submittedName>
        <fullName evidence="3">Uncharacterized protein</fullName>
    </submittedName>
</protein>
<dbReference type="AlphaFoldDB" id="A0A9P9G6Z5"/>
<feature type="compositionally biased region" description="Polar residues" evidence="2">
    <location>
        <begin position="100"/>
        <end position="110"/>
    </location>
</feature>
<dbReference type="RefSeq" id="XP_046044002.1">
    <property type="nucleotide sequence ID" value="XM_046200200.1"/>
</dbReference>
<evidence type="ECO:0000313" key="3">
    <source>
        <dbReference type="EMBL" id="KAH7232342.1"/>
    </source>
</evidence>
<reference evidence="3" key="1">
    <citation type="journal article" date="2021" name="Nat. Commun.">
        <title>Genetic determinants of endophytism in the Arabidopsis root mycobiome.</title>
        <authorList>
            <person name="Mesny F."/>
            <person name="Miyauchi S."/>
            <person name="Thiergart T."/>
            <person name="Pickel B."/>
            <person name="Atanasova L."/>
            <person name="Karlsson M."/>
            <person name="Huettel B."/>
            <person name="Barry K.W."/>
            <person name="Haridas S."/>
            <person name="Chen C."/>
            <person name="Bauer D."/>
            <person name="Andreopoulos W."/>
            <person name="Pangilinan J."/>
            <person name="LaButti K."/>
            <person name="Riley R."/>
            <person name="Lipzen A."/>
            <person name="Clum A."/>
            <person name="Drula E."/>
            <person name="Henrissat B."/>
            <person name="Kohler A."/>
            <person name="Grigoriev I.V."/>
            <person name="Martin F.M."/>
            <person name="Hacquard S."/>
        </authorList>
    </citation>
    <scope>NUCLEOTIDE SEQUENCE</scope>
    <source>
        <strain evidence="3">MPI-CAGE-AT-0023</strain>
    </source>
</reference>
<dbReference type="Proteomes" id="UP000720189">
    <property type="component" value="Unassembled WGS sequence"/>
</dbReference>
<sequence>MSAEQPSSNPEITYLRGRVRMIEEDNAFVNNENDQLREANDTLITDIGELREQLDVAERRVEFLQAELARLTALWRAAEEKLANKIVENAELSQRLEGDASTNANDNNVPSEALRNVEYKEPQR</sequence>
<evidence type="ECO:0000256" key="2">
    <source>
        <dbReference type="SAM" id="MobiDB-lite"/>
    </source>
</evidence>
<feature type="region of interest" description="Disordered" evidence="2">
    <location>
        <begin position="94"/>
        <end position="124"/>
    </location>
</feature>